<comment type="caution">
    <text evidence="1">The sequence shown here is derived from an EMBL/GenBank/DDBJ whole genome shotgun (WGS) entry which is preliminary data.</text>
</comment>
<reference evidence="1" key="1">
    <citation type="journal article" date="2023" name="Science">
        <title>Genome structures resolve the early diversification of teleost fishes.</title>
        <authorList>
            <person name="Parey E."/>
            <person name="Louis A."/>
            <person name="Montfort J."/>
            <person name="Bouchez O."/>
            <person name="Roques C."/>
            <person name="Iampietro C."/>
            <person name="Lluch J."/>
            <person name="Castinel A."/>
            <person name="Donnadieu C."/>
            <person name="Desvignes T."/>
            <person name="Floi Bucao C."/>
            <person name="Jouanno E."/>
            <person name="Wen M."/>
            <person name="Mejri S."/>
            <person name="Dirks R."/>
            <person name="Jansen H."/>
            <person name="Henkel C."/>
            <person name="Chen W.J."/>
            <person name="Zahm M."/>
            <person name="Cabau C."/>
            <person name="Klopp C."/>
            <person name="Thompson A.W."/>
            <person name="Robinson-Rechavi M."/>
            <person name="Braasch I."/>
            <person name="Lecointre G."/>
            <person name="Bobe J."/>
            <person name="Postlethwait J.H."/>
            <person name="Berthelot C."/>
            <person name="Roest Crollius H."/>
            <person name="Guiguen Y."/>
        </authorList>
    </citation>
    <scope>NUCLEOTIDE SEQUENCE</scope>
    <source>
        <tissue evidence="1">Blood</tissue>
    </source>
</reference>
<organism evidence="1 2">
    <name type="scientific">Synaphobranchus kaupii</name>
    <name type="common">Kaup's arrowtooth eel</name>
    <dbReference type="NCBI Taxonomy" id="118154"/>
    <lineage>
        <taxon>Eukaryota</taxon>
        <taxon>Metazoa</taxon>
        <taxon>Chordata</taxon>
        <taxon>Craniata</taxon>
        <taxon>Vertebrata</taxon>
        <taxon>Euteleostomi</taxon>
        <taxon>Actinopterygii</taxon>
        <taxon>Neopterygii</taxon>
        <taxon>Teleostei</taxon>
        <taxon>Anguilliformes</taxon>
        <taxon>Synaphobranchidae</taxon>
        <taxon>Synaphobranchus</taxon>
    </lineage>
</organism>
<dbReference type="Proteomes" id="UP001152622">
    <property type="component" value="Chromosome 8"/>
</dbReference>
<protein>
    <submittedName>
        <fullName evidence="1">Uncharacterized protein</fullName>
    </submittedName>
</protein>
<evidence type="ECO:0000313" key="2">
    <source>
        <dbReference type="Proteomes" id="UP001152622"/>
    </source>
</evidence>
<sequence>MKKTRSGRTVFGADDVWPMECRRKEELTQWKRFEDELNPDPGQMAKYFSSPSKSLRVHVQRRTRSTTCWGREQLHEEASLQR</sequence>
<dbReference type="EMBL" id="JAINUF010000008">
    <property type="protein sequence ID" value="KAJ8352816.1"/>
    <property type="molecule type" value="Genomic_DNA"/>
</dbReference>
<gene>
    <name evidence="1" type="ORF">SKAU_G00242920</name>
</gene>
<proteinExistence type="predicted"/>
<dbReference type="AlphaFoldDB" id="A0A9Q1F7U5"/>
<accession>A0A9Q1F7U5</accession>
<dbReference type="OrthoDB" id="411630at2759"/>
<keyword evidence="2" id="KW-1185">Reference proteome</keyword>
<name>A0A9Q1F7U5_SYNKA</name>
<evidence type="ECO:0000313" key="1">
    <source>
        <dbReference type="EMBL" id="KAJ8352816.1"/>
    </source>
</evidence>